<feature type="compositionally biased region" description="Basic and acidic residues" evidence="1">
    <location>
        <begin position="435"/>
        <end position="452"/>
    </location>
</feature>
<feature type="compositionally biased region" description="Low complexity" evidence="1">
    <location>
        <begin position="530"/>
        <end position="539"/>
    </location>
</feature>
<organism evidence="4">
    <name type="scientific">Schaalia odontolytica</name>
    <dbReference type="NCBI Taxonomy" id="1660"/>
    <lineage>
        <taxon>Bacteria</taxon>
        <taxon>Bacillati</taxon>
        <taxon>Actinomycetota</taxon>
        <taxon>Actinomycetes</taxon>
        <taxon>Actinomycetales</taxon>
        <taxon>Actinomycetaceae</taxon>
        <taxon>Schaalia</taxon>
    </lineage>
</organism>
<keyword evidence="2" id="KW-0812">Transmembrane</keyword>
<reference evidence="4" key="1">
    <citation type="submission" date="2019-11" db="EMBL/GenBank/DDBJ databases">
        <authorList>
            <person name="Feng L."/>
        </authorList>
    </citation>
    <scope>NUCLEOTIDE SEQUENCE</scope>
    <source>
        <strain evidence="4">AodontolyticusLFYP35</strain>
    </source>
</reference>
<name>A0A6N2T431_9ACTO</name>
<protein>
    <recommendedName>
        <fullName evidence="3">DUF5129 domain-containing protein</fullName>
    </recommendedName>
</protein>
<evidence type="ECO:0000256" key="2">
    <source>
        <dbReference type="SAM" id="Phobius"/>
    </source>
</evidence>
<gene>
    <name evidence="4" type="ORF">AOLFYP35_01178</name>
</gene>
<dbReference type="InterPro" id="IPR033435">
    <property type="entry name" value="DUF5129"/>
</dbReference>
<dbReference type="EMBL" id="CACRSM010000002">
    <property type="protein sequence ID" value="VYT00554.1"/>
    <property type="molecule type" value="Genomic_DNA"/>
</dbReference>
<dbReference type="AlphaFoldDB" id="A0A6N2T431"/>
<feature type="transmembrane region" description="Helical" evidence="2">
    <location>
        <begin position="23"/>
        <end position="45"/>
    </location>
</feature>
<dbReference type="Pfam" id="PF17173">
    <property type="entry name" value="DUF5129"/>
    <property type="match status" value="1"/>
</dbReference>
<keyword evidence="2" id="KW-0472">Membrane</keyword>
<feature type="region of interest" description="Disordered" evidence="1">
    <location>
        <begin position="430"/>
        <end position="453"/>
    </location>
</feature>
<dbReference type="Gene3D" id="3.10.310.50">
    <property type="match status" value="1"/>
</dbReference>
<feature type="region of interest" description="Disordered" evidence="1">
    <location>
        <begin position="526"/>
        <end position="554"/>
    </location>
</feature>
<proteinExistence type="predicted"/>
<evidence type="ECO:0000313" key="4">
    <source>
        <dbReference type="EMBL" id="VYT00554.1"/>
    </source>
</evidence>
<feature type="domain" description="DUF5129" evidence="3">
    <location>
        <begin position="64"/>
        <end position="408"/>
    </location>
</feature>
<evidence type="ECO:0000259" key="3">
    <source>
        <dbReference type="Pfam" id="PF17173"/>
    </source>
</evidence>
<evidence type="ECO:0000256" key="1">
    <source>
        <dbReference type="SAM" id="MobiDB-lite"/>
    </source>
</evidence>
<keyword evidence="2" id="KW-1133">Transmembrane helix</keyword>
<sequence length="554" mass="60458">MSNTPQASPETPEKSQNTRRRGVVRLVLSLALMAVCPLFFLSSFIQNGISGASKADFAPEVVVEDQSSVFEDVNGQSLGTAMESIGFRQPVKLVILSTDNVPTGNLNEAVLNYARSNHKEWLSASRDKWADGLVILAVSPSYRKVGTYFGEDVKVSSSKQSNIQEAAKDDFRSGEWSKGMLKAAQAAAKYVPDSSGNGGEDSVPPLYSFVLLIAGAANLIRGFRLRSSTRRNLREARAHWDVVQADRYRAEQAFAAIGDAGKYKTGLDMRYKRYESDFIEAGKEWDEIGNPTFLQTLSAALNNASGDLRQRTESMDASDDTFAAAAEFFNLGAGWVDVWMKEIGPVMEDLEVLCELVTSVSEELGTPDAIRGRDEILQWSSQQMALIDSLKEQLAKGGITPIAALEKLDEIAEGTRRWAKGIILASLKADPSSNSDKRYEQWENSQKEREAADSADYTGYYHLNGVLHNYDPAKTIRLNSQSAGIDLAALKAAAFGTYAGWNSSTDNWYLYQPLATDRSYYQSAHSWTPSSDSSSSDYGSSGGGFSGSGSSSSF</sequence>
<accession>A0A6N2T431</accession>